<organism evidence="2 3">
    <name type="scientific">Algoriphagus namhaensis</name>
    <dbReference type="NCBI Taxonomy" id="915353"/>
    <lineage>
        <taxon>Bacteria</taxon>
        <taxon>Pseudomonadati</taxon>
        <taxon>Bacteroidota</taxon>
        <taxon>Cytophagia</taxon>
        <taxon>Cytophagales</taxon>
        <taxon>Cyclobacteriaceae</taxon>
        <taxon>Algoriphagus</taxon>
    </lineage>
</organism>
<reference evidence="3" key="1">
    <citation type="journal article" date="2019" name="Int. J. Syst. Evol. Microbiol.">
        <title>The Global Catalogue of Microorganisms (GCM) 10K type strain sequencing project: providing services to taxonomists for standard genome sequencing and annotation.</title>
        <authorList>
            <consortium name="The Broad Institute Genomics Platform"/>
            <consortium name="The Broad Institute Genome Sequencing Center for Infectious Disease"/>
            <person name="Wu L."/>
            <person name="Ma J."/>
        </authorList>
    </citation>
    <scope>NUCLEOTIDE SEQUENCE [LARGE SCALE GENOMIC DNA]</scope>
    <source>
        <strain evidence="3">CCUG 60523</strain>
    </source>
</reference>
<name>A0ABV8ASP9_9BACT</name>
<gene>
    <name evidence="2" type="ORF">ACFOSV_09020</name>
</gene>
<accession>A0ABV8ASP9</accession>
<dbReference type="RefSeq" id="WP_377905603.1">
    <property type="nucleotide sequence ID" value="NZ_JBHRZS010000007.1"/>
</dbReference>
<dbReference type="Pfam" id="PF06439">
    <property type="entry name" value="3keto-disac_hyd"/>
    <property type="match status" value="1"/>
</dbReference>
<feature type="domain" description="3-keto-alpha-glucoside-1,2-lyase/3-keto-2-hydroxy-glucal hydratase" evidence="1">
    <location>
        <begin position="50"/>
        <end position="267"/>
    </location>
</feature>
<protein>
    <submittedName>
        <fullName evidence="2">DUF1080 domain-containing protein</fullName>
    </submittedName>
</protein>
<keyword evidence="3" id="KW-1185">Reference proteome</keyword>
<proteinExistence type="predicted"/>
<dbReference type="EMBL" id="JBHRZS010000007">
    <property type="protein sequence ID" value="MFC3880314.1"/>
    <property type="molecule type" value="Genomic_DNA"/>
</dbReference>
<dbReference type="Proteomes" id="UP001595805">
    <property type="component" value="Unassembled WGS sequence"/>
</dbReference>
<evidence type="ECO:0000313" key="2">
    <source>
        <dbReference type="EMBL" id="MFC3880314.1"/>
    </source>
</evidence>
<sequence>MKGILGKYLLLELVALIMGLGYFGLKNFHAPESSSGTQTAKPSFEPNQDGFKSIFDGKTLEGWEGDPTYWSVKDGVIVGEITPETKLEANTFLIYQEVLRDFELKAEFRISENGNSGIQYRSERVEGVPFALRGYQADIDGKNTYTGQNYEERKRTTLAYRGQKTRINSQPDGMSIDDYEERNAWKGLNLESELGDRDELGTKIKKQDWNEMHLIIKGNVLKHYVNGILMSEVHDEDAKNRMMSGLLGMQVHVGPPMKVEYRNLMLKKM</sequence>
<evidence type="ECO:0000313" key="3">
    <source>
        <dbReference type="Proteomes" id="UP001595805"/>
    </source>
</evidence>
<dbReference type="InterPro" id="IPR010496">
    <property type="entry name" value="AL/BT2_dom"/>
</dbReference>
<dbReference type="Gene3D" id="2.60.120.560">
    <property type="entry name" value="Exo-inulinase, domain 1"/>
    <property type="match status" value="1"/>
</dbReference>
<comment type="caution">
    <text evidence="2">The sequence shown here is derived from an EMBL/GenBank/DDBJ whole genome shotgun (WGS) entry which is preliminary data.</text>
</comment>
<evidence type="ECO:0000259" key="1">
    <source>
        <dbReference type="Pfam" id="PF06439"/>
    </source>
</evidence>